<dbReference type="GO" id="GO:0005509">
    <property type="term" value="F:calcium ion binding"/>
    <property type="evidence" value="ECO:0007669"/>
    <property type="project" value="InterPro"/>
</dbReference>
<dbReference type="OrthoDB" id="26525at2759"/>
<dbReference type="GeneID" id="115482082"/>
<feature type="domain" description="EF-hand" evidence="4">
    <location>
        <begin position="108"/>
        <end position="143"/>
    </location>
</feature>
<name>A0A6P7ZW02_9AMPH</name>
<dbReference type="KEGG" id="muo:115482082"/>
<accession>A0A6P7ZW02</accession>
<dbReference type="SUPFAM" id="SSF47473">
    <property type="entry name" value="EF-hand"/>
    <property type="match status" value="1"/>
</dbReference>
<evidence type="ECO:0000313" key="6">
    <source>
        <dbReference type="RefSeq" id="XP_030077505.1"/>
    </source>
</evidence>
<keyword evidence="5" id="KW-1185">Reference proteome</keyword>
<evidence type="ECO:0000313" key="5">
    <source>
        <dbReference type="Proteomes" id="UP000515156"/>
    </source>
</evidence>
<dbReference type="InterPro" id="IPR011992">
    <property type="entry name" value="EF-hand-dom_pair"/>
</dbReference>
<dbReference type="InParanoid" id="A0A6P7ZW02"/>
<protein>
    <submittedName>
        <fullName evidence="6">Spermatogenesis-associated protein 21-like</fullName>
    </submittedName>
</protein>
<keyword evidence="1" id="KW-0479">Metal-binding</keyword>
<dbReference type="Gene3D" id="1.10.238.10">
    <property type="entry name" value="EF-hand"/>
    <property type="match status" value="1"/>
</dbReference>
<dbReference type="InterPro" id="IPR043520">
    <property type="entry name" value="SPT21"/>
</dbReference>
<dbReference type="InterPro" id="IPR002048">
    <property type="entry name" value="EF_hand_dom"/>
</dbReference>
<feature type="region of interest" description="Disordered" evidence="3">
    <location>
        <begin position="1"/>
        <end position="59"/>
    </location>
</feature>
<evidence type="ECO:0000256" key="2">
    <source>
        <dbReference type="ARBA" id="ARBA00022837"/>
    </source>
</evidence>
<sequence length="259" mass="29618">MEADATAKSMGSPGQDDSEELITEELEEEKQILDEVLLPKKRRAGSAQENQKEQTPKPLDSNVNLVFTLTPKQIAAFQHAFENFRRSRGDKISKDDLQFSLSTMNIYLNRQDNLEALKSADVDKDGKVSFKDFVSVLTDDNRFTLFMESKSHHPRALSNSENMDIILFDAMQTMVTKDFLPGRSMAEILCYYQKKYKDSIRLTLRRKSLNYGSVHSSHYIETTELPTIMGVSERKIRKFKQKLDAEDSGESTNDIQSEV</sequence>
<evidence type="ECO:0000259" key="4">
    <source>
        <dbReference type="PROSITE" id="PS50222"/>
    </source>
</evidence>
<dbReference type="RefSeq" id="XP_030077505.1">
    <property type="nucleotide sequence ID" value="XM_030221645.1"/>
</dbReference>
<dbReference type="InterPro" id="IPR018247">
    <property type="entry name" value="EF_Hand_1_Ca_BS"/>
</dbReference>
<dbReference type="AlphaFoldDB" id="A0A6P7ZW02"/>
<organism evidence="5 6">
    <name type="scientific">Microcaecilia unicolor</name>
    <dbReference type="NCBI Taxonomy" id="1415580"/>
    <lineage>
        <taxon>Eukaryota</taxon>
        <taxon>Metazoa</taxon>
        <taxon>Chordata</taxon>
        <taxon>Craniata</taxon>
        <taxon>Vertebrata</taxon>
        <taxon>Euteleostomi</taxon>
        <taxon>Amphibia</taxon>
        <taxon>Gymnophiona</taxon>
        <taxon>Siphonopidae</taxon>
        <taxon>Microcaecilia</taxon>
    </lineage>
</organism>
<proteinExistence type="predicted"/>
<keyword evidence="2" id="KW-0106">Calcium</keyword>
<dbReference type="PANTHER" id="PTHR47500:SF3">
    <property type="entry name" value="EF-HAND DOMAIN-CONTAINING PROTEIN"/>
    <property type="match status" value="1"/>
</dbReference>
<feature type="compositionally biased region" description="Acidic residues" evidence="3">
    <location>
        <begin position="16"/>
        <end position="28"/>
    </location>
</feature>
<dbReference type="PROSITE" id="PS50222">
    <property type="entry name" value="EF_HAND_2"/>
    <property type="match status" value="1"/>
</dbReference>
<evidence type="ECO:0000256" key="3">
    <source>
        <dbReference type="SAM" id="MobiDB-lite"/>
    </source>
</evidence>
<evidence type="ECO:0000256" key="1">
    <source>
        <dbReference type="ARBA" id="ARBA00022723"/>
    </source>
</evidence>
<dbReference type="PANTHER" id="PTHR47500">
    <property type="entry name" value="EF-HAND CALCIUM-BINDING DOMAIN-CONTAINING PROTEIN"/>
    <property type="match status" value="1"/>
</dbReference>
<reference evidence="6" key="1">
    <citation type="submission" date="2025-08" db="UniProtKB">
        <authorList>
            <consortium name="RefSeq"/>
        </authorList>
    </citation>
    <scope>IDENTIFICATION</scope>
</reference>
<gene>
    <name evidence="6" type="primary">LOC115482082</name>
</gene>
<dbReference type="Proteomes" id="UP000515156">
    <property type="component" value="Chromosome 12"/>
</dbReference>
<dbReference type="PROSITE" id="PS00018">
    <property type="entry name" value="EF_HAND_1"/>
    <property type="match status" value="1"/>
</dbReference>